<keyword evidence="4" id="KW-0106">Calcium</keyword>
<protein>
    <submittedName>
        <fullName evidence="6">Arylsulfatase</fullName>
    </submittedName>
</protein>
<reference evidence="6 7" key="1">
    <citation type="submission" date="2019-04" db="EMBL/GenBank/DDBJ databases">
        <authorList>
            <person name="Van Vliet M D."/>
        </authorList>
    </citation>
    <scope>NUCLEOTIDE SEQUENCE [LARGE SCALE GENOMIC DNA]</scope>
    <source>
        <strain evidence="6 7">F21</strain>
    </source>
</reference>
<dbReference type="InterPro" id="IPR050738">
    <property type="entry name" value="Sulfatase"/>
</dbReference>
<feature type="domain" description="Sulfatase N-terminal" evidence="5">
    <location>
        <begin position="31"/>
        <end position="137"/>
    </location>
</feature>
<dbReference type="GO" id="GO:0046872">
    <property type="term" value="F:metal ion binding"/>
    <property type="evidence" value="ECO:0007669"/>
    <property type="project" value="UniProtKB-KW"/>
</dbReference>
<dbReference type="EMBL" id="CAAHFH010000001">
    <property type="protein sequence ID" value="VGO18012.1"/>
    <property type="molecule type" value="Genomic_DNA"/>
</dbReference>
<evidence type="ECO:0000256" key="2">
    <source>
        <dbReference type="ARBA" id="ARBA00022723"/>
    </source>
</evidence>
<evidence type="ECO:0000256" key="4">
    <source>
        <dbReference type="ARBA" id="ARBA00022837"/>
    </source>
</evidence>
<dbReference type="GO" id="GO:0004065">
    <property type="term" value="F:arylsulfatase activity"/>
    <property type="evidence" value="ECO:0007669"/>
    <property type="project" value="TreeGrafter"/>
</dbReference>
<dbReference type="SUPFAM" id="SSF53649">
    <property type="entry name" value="Alkaline phosphatase-like"/>
    <property type="match status" value="1"/>
</dbReference>
<organism evidence="6 7">
    <name type="scientific">Pontiella sulfatireligans</name>
    <dbReference type="NCBI Taxonomy" id="2750658"/>
    <lineage>
        <taxon>Bacteria</taxon>
        <taxon>Pseudomonadati</taxon>
        <taxon>Kiritimatiellota</taxon>
        <taxon>Kiritimatiellia</taxon>
        <taxon>Kiritimatiellales</taxon>
        <taxon>Pontiellaceae</taxon>
        <taxon>Pontiella</taxon>
    </lineage>
</organism>
<dbReference type="PANTHER" id="PTHR42693">
    <property type="entry name" value="ARYLSULFATASE FAMILY MEMBER"/>
    <property type="match status" value="1"/>
</dbReference>
<dbReference type="RefSeq" id="WP_168432854.1">
    <property type="nucleotide sequence ID" value="NZ_CAAHFH010000001.1"/>
</dbReference>
<evidence type="ECO:0000313" key="7">
    <source>
        <dbReference type="Proteomes" id="UP000346198"/>
    </source>
</evidence>
<accession>A0A6C2UCU0</accession>
<evidence type="ECO:0000313" key="6">
    <source>
        <dbReference type="EMBL" id="VGO18012.1"/>
    </source>
</evidence>
<dbReference type="InterPro" id="IPR017850">
    <property type="entry name" value="Alkaline_phosphatase_core_sf"/>
</dbReference>
<evidence type="ECO:0000256" key="3">
    <source>
        <dbReference type="ARBA" id="ARBA00022801"/>
    </source>
</evidence>
<evidence type="ECO:0000256" key="1">
    <source>
        <dbReference type="ARBA" id="ARBA00008779"/>
    </source>
</evidence>
<keyword evidence="3" id="KW-0378">Hydrolase</keyword>
<dbReference type="Pfam" id="PF00884">
    <property type="entry name" value="Sulfatase"/>
    <property type="match status" value="1"/>
</dbReference>
<gene>
    <name evidence="6" type="primary">atsA_2</name>
    <name evidence="6" type="ORF">SCARR_00062</name>
</gene>
<dbReference type="Gene3D" id="3.40.720.10">
    <property type="entry name" value="Alkaline Phosphatase, subunit A"/>
    <property type="match status" value="1"/>
</dbReference>
<proteinExistence type="inferred from homology"/>
<dbReference type="PANTHER" id="PTHR42693:SF33">
    <property type="entry name" value="ARYLSULFATASE"/>
    <property type="match status" value="1"/>
</dbReference>
<dbReference type="PROSITE" id="PS00523">
    <property type="entry name" value="SULFATASE_1"/>
    <property type="match status" value="1"/>
</dbReference>
<keyword evidence="2" id="KW-0479">Metal-binding</keyword>
<dbReference type="Proteomes" id="UP000346198">
    <property type="component" value="Unassembled WGS sequence"/>
</dbReference>
<keyword evidence="7" id="KW-1185">Reference proteome</keyword>
<dbReference type="InterPro" id="IPR000917">
    <property type="entry name" value="Sulfatase_N"/>
</dbReference>
<sequence length="142" mass="15279">MMKTVYTHRISIGLLLCGLILPAVQGAPKRPNIILMVADDMGYGEIATYGGSELLTPNMSKLARSGMQFNQFYSAGSVCTPSRISILTGRYPHRFGINNSIFKDDGGCLPDAESTTIAELLSKAGYSTAHMGKWHLGGTGMF</sequence>
<dbReference type="InterPro" id="IPR024607">
    <property type="entry name" value="Sulfatase_CS"/>
</dbReference>
<dbReference type="AlphaFoldDB" id="A0A6C2UCU0"/>
<name>A0A6C2UCU0_9BACT</name>
<comment type="similarity">
    <text evidence="1">Belongs to the sulfatase family.</text>
</comment>
<evidence type="ECO:0000259" key="5">
    <source>
        <dbReference type="Pfam" id="PF00884"/>
    </source>
</evidence>